<dbReference type="PANTHER" id="PTHR21419">
    <property type="match status" value="1"/>
</dbReference>
<dbReference type="STRING" id="54.SAMN02745121_05445"/>
<dbReference type="InterPro" id="IPR013517">
    <property type="entry name" value="FG-GAP"/>
</dbReference>
<keyword evidence="2" id="KW-0812">Transmembrane</keyword>
<dbReference type="RefSeq" id="WP_096328775.1">
    <property type="nucleotide sequence ID" value="NZ_FOMX01000019.1"/>
</dbReference>
<dbReference type="Pfam" id="PF13517">
    <property type="entry name" value="FG-GAP_3"/>
    <property type="match status" value="1"/>
</dbReference>
<name>A0A1I2D839_9BACT</name>
<comment type="subcellular location">
    <subcellularLocation>
        <location evidence="1">Membrane</location>
        <topology evidence="1">Single-pass membrane protein</topology>
    </subcellularLocation>
</comment>
<dbReference type="InterPro" id="IPR011047">
    <property type="entry name" value="Quinoprotein_ADH-like_sf"/>
</dbReference>
<keyword evidence="3 7" id="KW-0732">Signal</keyword>
<proteinExistence type="predicted"/>
<keyword evidence="5" id="KW-0472">Membrane</keyword>
<dbReference type="PANTHER" id="PTHR21419:SF30">
    <property type="entry name" value="IG-LIKE DOMAIN-CONTAINING PROTEIN"/>
    <property type="match status" value="1"/>
</dbReference>
<dbReference type="PROSITE" id="PS51257">
    <property type="entry name" value="PROKAR_LIPOPROTEIN"/>
    <property type="match status" value="1"/>
</dbReference>
<sequence length="820" mass="85128">MARALRTCVSIFSSSVLLAAACGDDSRVDSESGVSGTQGTLPVTGGPTESTVGTDGTATGGPTEGTGTATATATATPTGTDTVAPTSGTDTAGTVSETGNTTSGTCSEDQMCSGVCCGDGELCDNGQCVPDCGGPPPCGEAKECCADGQLCYLGACVTPGPACSDQACATKPTQDTCDDGFICDPNLGLCLPSQADPTCQYIPPANVFKPTPLFTWGKRKVIACNADTDCQVAEVCTDSVCTPTWNHLIPQADDMPNHYQSSSIPIVVDLNDDCVPEIIFNTYTGTNITADGVLRAIRGDDGAKVWTVTDPMYRTNSTSNIAAGDIDMDGRAEIVASGAGKYLIAIDSDGTPLWKSDPFTGANSSGSVAIANMDNDGAPEILFGRAIFSNTGKLLYEGNVGQGLNGQGPISCVADLDGDTRPELIGGRTAYKTTGTVAGDDFAGSVLWTSNVASDGFCGVADFDVDGNPEVVLVTMGTVRVLNGQTGVQIATANIPQQGTGGPPNIADFDGDGVRDIGVAGSARYTVFQFDGMALTQLWTAATEDDSSQVTGSSVFDFDGDGRAEVVYNDEAYIRIYPGVEPDCAMNPPGPGCNKNMTDAEVLFRDRNSSRTRTEYPVIADVNGDFKADIVFATNNDSQASLVTDAGIEVFKDSLDNWVSTRPVWNQHSYHITNVGLVGEIPTVEENNWSSYNSYRNNVQGAADFCAPDLVPYDLTFDAQVCATGLKLSVWVANQGCLGVGPGVNVAFYEQNLGLLGVVPTKGPLVAGAAEQVTIEYPGLFDSVTVWAVADDDGMGNGILNECVEDNNSSPMDKVCIPPG</sequence>
<evidence type="ECO:0000256" key="6">
    <source>
        <dbReference type="SAM" id="MobiDB-lite"/>
    </source>
</evidence>
<reference evidence="9" key="1">
    <citation type="submission" date="2016-10" db="EMBL/GenBank/DDBJ databases">
        <authorList>
            <person name="Varghese N."/>
            <person name="Submissions S."/>
        </authorList>
    </citation>
    <scope>NUCLEOTIDE SEQUENCE [LARGE SCALE GENOMIC DNA]</scope>
    <source>
        <strain evidence="9">ATCC 25963</strain>
    </source>
</reference>
<evidence type="ECO:0000256" key="7">
    <source>
        <dbReference type="SAM" id="SignalP"/>
    </source>
</evidence>
<feature type="compositionally biased region" description="Polar residues" evidence="6">
    <location>
        <begin position="87"/>
        <end position="108"/>
    </location>
</feature>
<keyword evidence="4" id="KW-1133">Transmembrane helix</keyword>
<protein>
    <submittedName>
        <fullName evidence="8">Repeat domain-containing protein</fullName>
    </submittedName>
</protein>
<evidence type="ECO:0000313" key="9">
    <source>
        <dbReference type="Proteomes" id="UP000199400"/>
    </source>
</evidence>
<dbReference type="SUPFAM" id="SSF69318">
    <property type="entry name" value="Integrin alpha N-terminal domain"/>
    <property type="match status" value="1"/>
</dbReference>
<feature type="compositionally biased region" description="Low complexity" evidence="6">
    <location>
        <begin position="65"/>
        <end position="86"/>
    </location>
</feature>
<accession>A0A1I2D839</accession>
<dbReference type="GO" id="GO:0016020">
    <property type="term" value="C:membrane"/>
    <property type="evidence" value="ECO:0007669"/>
    <property type="project" value="UniProtKB-SubCell"/>
</dbReference>
<feature type="signal peptide" evidence="7">
    <location>
        <begin position="1"/>
        <end position="19"/>
    </location>
</feature>
<dbReference type="InterPro" id="IPR045232">
    <property type="entry name" value="FAM234"/>
</dbReference>
<evidence type="ECO:0000256" key="4">
    <source>
        <dbReference type="ARBA" id="ARBA00022989"/>
    </source>
</evidence>
<dbReference type="Proteomes" id="UP000199400">
    <property type="component" value="Unassembled WGS sequence"/>
</dbReference>
<gene>
    <name evidence="8" type="ORF">SAMN02745121_05445</name>
</gene>
<evidence type="ECO:0000313" key="8">
    <source>
        <dbReference type="EMBL" id="SFE76659.1"/>
    </source>
</evidence>
<feature type="region of interest" description="Disordered" evidence="6">
    <location>
        <begin position="26"/>
        <end position="108"/>
    </location>
</feature>
<dbReference type="SUPFAM" id="SSF50998">
    <property type="entry name" value="Quinoprotein alcohol dehydrogenase-like"/>
    <property type="match status" value="1"/>
</dbReference>
<organism evidence="8 9">
    <name type="scientific">Nannocystis exedens</name>
    <dbReference type="NCBI Taxonomy" id="54"/>
    <lineage>
        <taxon>Bacteria</taxon>
        <taxon>Pseudomonadati</taxon>
        <taxon>Myxococcota</taxon>
        <taxon>Polyangia</taxon>
        <taxon>Nannocystales</taxon>
        <taxon>Nannocystaceae</taxon>
        <taxon>Nannocystis</taxon>
    </lineage>
</organism>
<evidence type="ECO:0000256" key="3">
    <source>
        <dbReference type="ARBA" id="ARBA00022729"/>
    </source>
</evidence>
<keyword evidence="9" id="KW-1185">Reference proteome</keyword>
<feature type="compositionally biased region" description="Polar residues" evidence="6">
    <location>
        <begin position="32"/>
        <end position="41"/>
    </location>
</feature>
<evidence type="ECO:0000256" key="1">
    <source>
        <dbReference type="ARBA" id="ARBA00004167"/>
    </source>
</evidence>
<evidence type="ECO:0000256" key="5">
    <source>
        <dbReference type="ARBA" id="ARBA00023136"/>
    </source>
</evidence>
<feature type="chain" id="PRO_5011675751" evidence="7">
    <location>
        <begin position="20"/>
        <end position="820"/>
    </location>
</feature>
<dbReference type="InterPro" id="IPR028994">
    <property type="entry name" value="Integrin_alpha_N"/>
</dbReference>
<evidence type="ECO:0000256" key="2">
    <source>
        <dbReference type="ARBA" id="ARBA00022692"/>
    </source>
</evidence>
<dbReference type="Gene3D" id="2.130.10.130">
    <property type="entry name" value="Integrin alpha, N-terminal"/>
    <property type="match status" value="1"/>
</dbReference>
<dbReference type="AlphaFoldDB" id="A0A1I2D839"/>
<dbReference type="OrthoDB" id="5380843at2"/>
<dbReference type="EMBL" id="FOMX01000019">
    <property type="protein sequence ID" value="SFE76659.1"/>
    <property type="molecule type" value="Genomic_DNA"/>
</dbReference>